<sequence>MDKKQLLIKKVRDWVKLDNEIRALQKEQTSRKKEKKELSTGLMEIMKDNEIDCFDLKDGQICYNKKNVKKPLTKKSLLGILSKYYDGNVTKAVEMNDFILDNREVSVQESITRKINKDD</sequence>
<dbReference type="InterPro" id="IPR043918">
    <property type="entry name" value="DUF5760"/>
</dbReference>
<dbReference type="EMBL" id="MN738752">
    <property type="protein sequence ID" value="QHS83346.1"/>
    <property type="molecule type" value="Genomic_DNA"/>
</dbReference>
<proteinExistence type="predicted"/>
<accession>A0A6C0AUX3</accession>
<name>A0A6C0AUX3_9ZZZZ</name>
<protein>
    <submittedName>
        <fullName evidence="1">Uncharacterized protein</fullName>
    </submittedName>
</protein>
<dbReference type="Pfam" id="PF19064">
    <property type="entry name" value="DUF5760"/>
    <property type="match status" value="1"/>
</dbReference>
<reference evidence="1" key="1">
    <citation type="journal article" date="2020" name="Nature">
        <title>Giant virus diversity and host interactions through global metagenomics.</title>
        <authorList>
            <person name="Schulz F."/>
            <person name="Roux S."/>
            <person name="Paez-Espino D."/>
            <person name="Jungbluth S."/>
            <person name="Walsh D.A."/>
            <person name="Denef V.J."/>
            <person name="McMahon K.D."/>
            <person name="Konstantinidis K.T."/>
            <person name="Eloe-Fadrosh E.A."/>
            <person name="Kyrpides N.C."/>
            <person name="Woyke T."/>
        </authorList>
    </citation>
    <scope>NUCLEOTIDE SEQUENCE</scope>
    <source>
        <strain evidence="1">GVMAG-S-ERX555943-30</strain>
    </source>
</reference>
<dbReference type="AlphaFoldDB" id="A0A6C0AUX3"/>
<evidence type="ECO:0000313" key="1">
    <source>
        <dbReference type="EMBL" id="QHS83346.1"/>
    </source>
</evidence>
<organism evidence="1">
    <name type="scientific">viral metagenome</name>
    <dbReference type="NCBI Taxonomy" id="1070528"/>
    <lineage>
        <taxon>unclassified sequences</taxon>
        <taxon>metagenomes</taxon>
        <taxon>organismal metagenomes</taxon>
    </lineage>
</organism>